<dbReference type="AlphaFoldDB" id="A0A3B0CMV1"/>
<dbReference type="EMBL" id="RBAH01000002">
    <property type="protein sequence ID" value="RKN86078.1"/>
    <property type="molecule type" value="Genomic_DNA"/>
</dbReference>
<keyword evidence="4" id="KW-1185">Reference proteome</keyword>
<dbReference type="OrthoDB" id="9815825at2"/>
<dbReference type="InterPro" id="IPR051450">
    <property type="entry name" value="Gfo/Idh/MocA_Oxidoreductases"/>
</dbReference>
<dbReference type="InterPro" id="IPR000683">
    <property type="entry name" value="Gfo/Idh/MocA-like_OxRdtase_N"/>
</dbReference>
<dbReference type="Pfam" id="PF22725">
    <property type="entry name" value="GFO_IDH_MocA_C3"/>
    <property type="match status" value="1"/>
</dbReference>
<feature type="domain" description="Gfo/Idh/MocA-like oxidoreductase N-terminal" evidence="1">
    <location>
        <begin position="1"/>
        <end position="119"/>
    </location>
</feature>
<dbReference type="PANTHER" id="PTHR43377">
    <property type="entry name" value="BILIVERDIN REDUCTASE A"/>
    <property type="match status" value="1"/>
</dbReference>
<dbReference type="Proteomes" id="UP000282311">
    <property type="component" value="Unassembled WGS sequence"/>
</dbReference>
<name>A0A3B0CMV1_9BACL</name>
<evidence type="ECO:0000313" key="3">
    <source>
        <dbReference type="EMBL" id="RKN86078.1"/>
    </source>
</evidence>
<organism evidence="3 4">
    <name type="scientific">Paenibacillus ginsengarvi</name>
    <dbReference type="NCBI Taxonomy" id="400777"/>
    <lineage>
        <taxon>Bacteria</taxon>
        <taxon>Bacillati</taxon>
        <taxon>Bacillota</taxon>
        <taxon>Bacilli</taxon>
        <taxon>Bacillales</taxon>
        <taxon>Paenibacillaceae</taxon>
        <taxon>Paenibacillus</taxon>
    </lineage>
</organism>
<dbReference type="Pfam" id="PF01408">
    <property type="entry name" value="GFO_IDH_MocA"/>
    <property type="match status" value="1"/>
</dbReference>
<evidence type="ECO:0000259" key="1">
    <source>
        <dbReference type="Pfam" id="PF01408"/>
    </source>
</evidence>
<dbReference type="SUPFAM" id="SSF55347">
    <property type="entry name" value="Glyceraldehyde-3-phosphate dehydrogenase-like, C-terminal domain"/>
    <property type="match status" value="1"/>
</dbReference>
<dbReference type="RefSeq" id="WP_120745770.1">
    <property type="nucleotide sequence ID" value="NZ_RBAH01000002.1"/>
</dbReference>
<comment type="caution">
    <text evidence="3">The sequence shown here is derived from an EMBL/GenBank/DDBJ whole genome shotgun (WGS) entry which is preliminary data.</text>
</comment>
<dbReference type="SUPFAM" id="SSF51735">
    <property type="entry name" value="NAD(P)-binding Rossmann-fold domains"/>
    <property type="match status" value="1"/>
</dbReference>
<dbReference type="Gene3D" id="3.40.50.720">
    <property type="entry name" value="NAD(P)-binding Rossmann-like Domain"/>
    <property type="match status" value="1"/>
</dbReference>
<accession>A0A3B0CMV1</accession>
<dbReference type="Gene3D" id="3.30.360.10">
    <property type="entry name" value="Dihydrodipicolinate Reductase, domain 2"/>
    <property type="match status" value="1"/>
</dbReference>
<feature type="domain" description="GFO/IDH/MocA-like oxidoreductase" evidence="2">
    <location>
        <begin position="129"/>
        <end position="242"/>
    </location>
</feature>
<dbReference type="GO" id="GO:0000166">
    <property type="term" value="F:nucleotide binding"/>
    <property type="evidence" value="ECO:0007669"/>
    <property type="project" value="InterPro"/>
</dbReference>
<protein>
    <submittedName>
        <fullName evidence="3">Gfo/Idh/MocA family oxidoreductase</fullName>
    </submittedName>
</protein>
<reference evidence="3 4" key="1">
    <citation type="journal article" date="2007" name="Int. J. Syst. Evol. Microbiol.">
        <title>Paenibacillus ginsengarvi sp. nov., isolated from soil from ginseng cultivation.</title>
        <authorList>
            <person name="Yoon M.H."/>
            <person name="Ten L.N."/>
            <person name="Im W.T."/>
        </authorList>
    </citation>
    <scope>NUCLEOTIDE SEQUENCE [LARGE SCALE GENOMIC DNA]</scope>
    <source>
        <strain evidence="3 4">KCTC 13059</strain>
    </source>
</reference>
<dbReference type="InterPro" id="IPR036291">
    <property type="entry name" value="NAD(P)-bd_dom_sf"/>
</dbReference>
<dbReference type="PANTHER" id="PTHR43377:SF1">
    <property type="entry name" value="BILIVERDIN REDUCTASE A"/>
    <property type="match status" value="1"/>
</dbReference>
<sequence length="335" mass="36774">MKVAVIGCGTMGEAHAREWIRIHGVHLAGVCDPIAEKAAKVAGVCRTDAFCSFDEMMSTVKPDVVDICLPTHMHKEYTVRAAELGKHVICEKPISNTVADGLEMIDACKRHGVGLYIGHVTRFGRQYSDAHKKIKSGAIGNVGIAHTRRYGGYPGIRKEWYADRKLSGGVIMDLMIHDIDFVCWVLGDVQSVFAQAAGTDRMEYALVTLRFENGAIANLESMWGYTGPFTTRFEFAGSEGLIRSHSDESGTLTLHTATNKGHAEQVDRYINQHWELMHFIDCIRSGNQAVIAPEEALRNVEIAHAALQSIETGKRVVVSDQMIPAKHAISKEAGA</sequence>
<dbReference type="InterPro" id="IPR055170">
    <property type="entry name" value="GFO_IDH_MocA-like_dom"/>
</dbReference>
<evidence type="ECO:0000313" key="4">
    <source>
        <dbReference type="Proteomes" id="UP000282311"/>
    </source>
</evidence>
<gene>
    <name evidence="3" type="ORF">D7M11_03435</name>
</gene>
<proteinExistence type="predicted"/>
<evidence type="ECO:0000259" key="2">
    <source>
        <dbReference type="Pfam" id="PF22725"/>
    </source>
</evidence>